<dbReference type="RefSeq" id="WP_172146886.1">
    <property type="nucleotide sequence ID" value="NZ_JAAIIJ010000027.1"/>
</dbReference>
<dbReference type="NCBIfam" id="TIGR01554">
    <property type="entry name" value="major_cap_HK97"/>
    <property type="match status" value="1"/>
</dbReference>
<dbReference type="InterPro" id="IPR054612">
    <property type="entry name" value="Phage_capsid-like_C"/>
</dbReference>
<dbReference type="EMBL" id="JAAIIJ010000027">
    <property type="protein sequence ID" value="NMN02731.1"/>
    <property type="molecule type" value="Genomic_DNA"/>
</dbReference>
<feature type="region of interest" description="Disordered" evidence="2">
    <location>
        <begin position="66"/>
        <end position="85"/>
    </location>
</feature>
<gene>
    <name evidence="4" type="ORF">G1C94_1353</name>
</gene>
<name>A0ABX1SY17_9BIFI</name>
<evidence type="ECO:0000256" key="2">
    <source>
        <dbReference type="SAM" id="MobiDB-lite"/>
    </source>
</evidence>
<organism evidence="4 5">
    <name type="scientific">Bifidobacterium panos</name>
    <dbReference type="NCBI Taxonomy" id="2675321"/>
    <lineage>
        <taxon>Bacteria</taxon>
        <taxon>Bacillati</taxon>
        <taxon>Actinomycetota</taxon>
        <taxon>Actinomycetes</taxon>
        <taxon>Bifidobacteriales</taxon>
        <taxon>Bifidobacteriaceae</taxon>
        <taxon>Bifidobacterium</taxon>
    </lineage>
</organism>
<dbReference type="Pfam" id="PF05065">
    <property type="entry name" value="Phage_capsid"/>
    <property type="match status" value="1"/>
</dbReference>
<dbReference type="Proteomes" id="UP000553756">
    <property type="component" value="Unassembled WGS sequence"/>
</dbReference>
<comment type="subcellular location">
    <subcellularLocation>
        <location evidence="1">Virion</location>
    </subcellularLocation>
</comment>
<evidence type="ECO:0000313" key="4">
    <source>
        <dbReference type="EMBL" id="NMN02731.1"/>
    </source>
</evidence>
<sequence>MNLNEKRASAIAKLKAYQTRMKDGLTLSDDDAANVKTLLDEVQALDEQIAKANDTADLIRKIGDLGTAETQPTGNDTGDDGKEPVKARTAGDYFVKSYRKAGGARLKAGFAVEFKANTDVQAEGNSSGALAPYLTQTDNAVFPYHRPLVIADLFAQGALSGATTAVKYPVFGELEGKPGTVGEAGAKPQVHFPDPTWVTDDLKEVAAWFAVSDNMLEDMAWLVSEINDYATYNIQLLEESQLLSGDGSDNNVKGLLTREIQTLAKDTDSDPDRLFKTRKMISEATGFQPDGIVINPADYETIRLSKDSNGQYFGGGYFAGQYGNGGVMQDPPLWGLRTVVTEAIAQGTALVGAFTAGGKVFRKGGLEIASTNSHADYFTSDKVAIRLKERLMLQVKYPKAFVKVELGKSSASSAK</sequence>
<comment type="caution">
    <text evidence="4">The sequence shown here is derived from an EMBL/GenBank/DDBJ whole genome shotgun (WGS) entry which is preliminary data.</text>
</comment>
<evidence type="ECO:0000259" key="3">
    <source>
        <dbReference type="Pfam" id="PF05065"/>
    </source>
</evidence>
<dbReference type="SUPFAM" id="SSF56563">
    <property type="entry name" value="Major capsid protein gp5"/>
    <property type="match status" value="1"/>
</dbReference>
<proteinExistence type="predicted"/>
<reference evidence="4 5" key="1">
    <citation type="submission" date="2020-02" db="EMBL/GenBank/DDBJ databases">
        <title>Characterization of phylogenetic diversity of novel bifidobacterial species isolated in Czech ZOOs.</title>
        <authorList>
            <person name="Lugli G.A."/>
            <person name="Vera N.B."/>
            <person name="Ventura M."/>
        </authorList>
    </citation>
    <scope>NUCLEOTIDE SEQUENCE [LARGE SCALE GENOMIC DNA]</scope>
    <source>
        <strain evidence="4 5">DSM 109963</strain>
    </source>
</reference>
<feature type="domain" description="Phage capsid-like C-terminal" evidence="3">
    <location>
        <begin position="150"/>
        <end position="405"/>
    </location>
</feature>
<dbReference type="Gene3D" id="3.30.2320.10">
    <property type="entry name" value="hypothetical protein PF0899 domain"/>
    <property type="match status" value="1"/>
</dbReference>
<evidence type="ECO:0000313" key="5">
    <source>
        <dbReference type="Proteomes" id="UP000553756"/>
    </source>
</evidence>
<dbReference type="InterPro" id="IPR024455">
    <property type="entry name" value="Phage_capsid"/>
</dbReference>
<accession>A0ABX1SY17</accession>
<evidence type="ECO:0000256" key="1">
    <source>
        <dbReference type="ARBA" id="ARBA00004328"/>
    </source>
</evidence>
<keyword evidence="5" id="KW-1185">Reference proteome</keyword>
<protein>
    <submittedName>
        <fullName evidence="4">Major capsid protein</fullName>
    </submittedName>
</protein>
<dbReference type="Gene3D" id="3.30.2400.10">
    <property type="entry name" value="Major capsid protein gp5"/>
    <property type="match status" value="1"/>
</dbReference>